<dbReference type="InterPro" id="IPR013187">
    <property type="entry name" value="F-box-assoc_dom_typ3"/>
</dbReference>
<reference evidence="3" key="1">
    <citation type="submission" date="2025-08" db="UniProtKB">
        <authorList>
            <consortium name="RefSeq"/>
        </authorList>
    </citation>
    <scope>IDENTIFICATION</scope>
    <source>
        <tissue evidence="3">Leaf</tissue>
    </source>
</reference>
<accession>A0A8B8P9X8</accession>
<dbReference type="Pfam" id="PF00646">
    <property type="entry name" value="F-box"/>
    <property type="match status" value="1"/>
</dbReference>
<sequence length="411" mass="47788">MEKSDKRSNNSNVRIPYLSLEIISEILCKLPIDSILRCRCVCKAWCYLTKNPTFIEQLLDSSVDKQPGLILEPFCADDSTQPFLLVDIEGRRVRQIHIDPLKGLRAMGTCRGLLCVGSPSALDPVFVCNPITREYRRLPTSGETDIGGHEVGLGFDPSAGKYKVLRTYVNEGRRFFEVTTLGESSWRRLDVPDGWQAYFVYQPIFWNGAIHWRTSRKGRDFIISFDVRHEKFRMISFPKDVHDFDSRPHAKDVGQFGLGVRRNNNDQLLLPPEVFVPDGYGRLRLRIEPKELELLGFRRCLTIVEHHNEWMRLWEVTGDKLEDLSISFWDEHDTHVRWNPYMTYAVINRLSEECYLLRVSACYGNPFNRKMHFTYFFPKRVSYQPLDIPGLPPMFRTVRGYEPSLVSPETV</sequence>
<dbReference type="PANTHER" id="PTHR31672">
    <property type="entry name" value="BNACNNG10540D PROTEIN"/>
    <property type="match status" value="1"/>
</dbReference>
<dbReference type="AlphaFoldDB" id="A0A8B8P9X8"/>
<dbReference type="CDD" id="cd22157">
    <property type="entry name" value="F-box_AtFBW1-like"/>
    <property type="match status" value="1"/>
</dbReference>
<gene>
    <name evidence="3" type="primary">LOC115741158</name>
</gene>
<dbReference type="RefSeq" id="XP_030530773.2">
    <property type="nucleotide sequence ID" value="XM_030674913.2"/>
</dbReference>
<dbReference type="SMART" id="SM00256">
    <property type="entry name" value="FBOX"/>
    <property type="match status" value="1"/>
</dbReference>
<organism evidence="2 3">
    <name type="scientific">Rhodamnia argentea</name>
    <dbReference type="NCBI Taxonomy" id="178133"/>
    <lineage>
        <taxon>Eukaryota</taxon>
        <taxon>Viridiplantae</taxon>
        <taxon>Streptophyta</taxon>
        <taxon>Embryophyta</taxon>
        <taxon>Tracheophyta</taxon>
        <taxon>Spermatophyta</taxon>
        <taxon>Magnoliopsida</taxon>
        <taxon>eudicotyledons</taxon>
        <taxon>Gunneridae</taxon>
        <taxon>Pentapetalae</taxon>
        <taxon>rosids</taxon>
        <taxon>malvids</taxon>
        <taxon>Myrtales</taxon>
        <taxon>Myrtaceae</taxon>
        <taxon>Myrtoideae</taxon>
        <taxon>Myrteae</taxon>
        <taxon>Australasian group</taxon>
        <taxon>Rhodamnia</taxon>
    </lineage>
</organism>
<dbReference type="PANTHER" id="PTHR31672:SF13">
    <property type="entry name" value="F-BOX PROTEIN CPR30-LIKE"/>
    <property type="match status" value="1"/>
</dbReference>
<dbReference type="InterPro" id="IPR001810">
    <property type="entry name" value="F-box_dom"/>
</dbReference>
<dbReference type="KEGG" id="rarg:115741158"/>
<dbReference type="Pfam" id="PF08268">
    <property type="entry name" value="FBA_3"/>
    <property type="match status" value="1"/>
</dbReference>
<dbReference type="InterPro" id="IPR050796">
    <property type="entry name" value="SCF_F-box_component"/>
</dbReference>
<dbReference type="GeneID" id="115741158"/>
<dbReference type="Proteomes" id="UP000827889">
    <property type="component" value="Chromosome 6"/>
</dbReference>
<dbReference type="InterPro" id="IPR036047">
    <property type="entry name" value="F-box-like_dom_sf"/>
</dbReference>
<dbReference type="InterPro" id="IPR017451">
    <property type="entry name" value="F-box-assoc_interact_dom"/>
</dbReference>
<dbReference type="Gene3D" id="1.20.1280.50">
    <property type="match status" value="1"/>
</dbReference>
<dbReference type="SUPFAM" id="SSF81383">
    <property type="entry name" value="F-box domain"/>
    <property type="match status" value="1"/>
</dbReference>
<feature type="domain" description="F-box" evidence="1">
    <location>
        <begin position="18"/>
        <end position="58"/>
    </location>
</feature>
<evidence type="ECO:0000313" key="2">
    <source>
        <dbReference type="Proteomes" id="UP000827889"/>
    </source>
</evidence>
<name>A0A8B8P9X8_9MYRT</name>
<dbReference type="NCBIfam" id="TIGR01640">
    <property type="entry name" value="F_box_assoc_1"/>
    <property type="match status" value="1"/>
</dbReference>
<evidence type="ECO:0000313" key="3">
    <source>
        <dbReference type="RefSeq" id="XP_030530773.2"/>
    </source>
</evidence>
<protein>
    <submittedName>
        <fullName evidence="3">F-box protein At5g49610-like</fullName>
    </submittedName>
</protein>
<proteinExistence type="predicted"/>
<keyword evidence="2" id="KW-1185">Reference proteome</keyword>
<evidence type="ECO:0000259" key="1">
    <source>
        <dbReference type="SMART" id="SM00256"/>
    </source>
</evidence>